<evidence type="ECO:0000256" key="1">
    <source>
        <dbReference type="SAM" id="Phobius"/>
    </source>
</evidence>
<dbReference type="AlphaFoldDB" id="A0A8J8T9L8"/>
<keyword evidence="3" id="KW-1185">Reference proteome</keyword>
<dbReference type="SUPFAM" id="SSF103473">
    <property type="entry name" value="MFS general substrate transporter"/>
    <property type="match status" value="1"/>
</dbReference>
<gene>
    <name evidence="2" type="ORF">FGO68_gene4132</name>
</gene>
<keyword evidence="1" id="KW-1133">Transmembrane helix</keyword>
<evidence type="ECO:0000313" key="2">
    <source>
        <dbReference type="EMBL" id="TNV86750.1"/>
    </source>
</evidence>
<feature type="transmembrane region" description="Helical" evidence="1">
    <location>
        <begin position="126"/>
        <end position="150"/>
    </location>
</feature>
<feature type="transmembrane region" description="Helical" evidence="1">
    <location>
        <begin position="364"/>
        <end position="385"/>
    </location>
</feature>
<organism evidence="2 3">
    <name type="scientific">Halteria grandinella</name>
    <dbReference type="NCBI Taxonomy" id="5974"/>
    <lineage>
        <taxon>Eukaryota</taxon>
        <taxon>Sar</taxon>
        <taxon>Alveolata</taxon>
        <taxon>Ciliophora</taxon>
        <taxon>Intramacronucleata</taxon>
        <taxon>Spirotrichea</taxon>
        <taxon>Stichotrichia</taxon>
        <taxon>Sporadotrichida</taxon>
        <taxon>Halteriidae</taxon>
        <taxon>Halteria</taxon>
    </lineage>
</organism>
<feature type="transmembrane region" description="Helical" evidence="1">
    <location>
        <begin position="432"/>
        <end position="456"/>
    </location>
</feature>
<feature type="transmembrane region" description="Helical" evidence="1">
    <location>
        <begin position="336"/>
        <end position="358"/>
    </location>
</feature>
<reference evidence="2" key="1">
    <citation type="submission" date="2019-06" db="EMBL/GenBank/DDBJ databases">
        <authorList>
            <person name="Zheng W."/>
        </authorList>
    </citation>
    <scope>NUCLEOTIDE SEQUENCE</scope>
    <source>
        <strain evidence="2">QDHG01</strain>
    </source>
</reference>
<evidence type="ECO:0000313" key="3">
    <source>
        <dbReference type="Proteomes" id="UP000785679"/>
    </source>
</evidence>
<proteinExistence type="predicted"/>
<feature type="transmembrane region" description="Helical" evidence="1">
    <location>
        <begin position="98"/>
        <end position="120"/>
    </location>
</feature>
<name>A0A8J8T9L8_HALGN</name>
<protein>
    <recommendedName>
        <fullName evidence="4">MFS transporter</fullName>
    </recommendedName>
</protein>
<dbReference type="EMBL" id="RRYP01000854">
    <property type="protein sequence ID" value="TNV86750.1"/>
    <property type="molecule type" value="Genomic_DNA"/>
</dbReference>
<feature type="transmembrane region" description="Helical" evidence="1">
    <location>
        <begin position="27"/>
        <end position="45"/>
    </location>
</feature>
<dbReference type="InterPro" id="IPR036259">
    <property type="entry name" value="MFS_trans_sf"/>
</dbReference>
<feature type="transmembrane region" description="Helical" evidence="1">
    <location>
        <begin position="65"/>
        <end position="86"/>
    </location>
</feature>
<accession>A0A8J8T9L8</accession>
<dbReference type="Proteomes" id="UP000785679">
    <property type="component" value="Unassembled WGS sequence"/>
</dbReference>
<feature type="transmembrane region" description="Helical" evidence="1">
    <location>
        <begin position="267"/>
        <end position="287"/>
    </location>
</feature>
<keyword evidence="1" id="KW-0812">Transmembrane</keyword>
<keyword evidence="1" id="KW-0472">Membrane</keyword>
<feature type="transmembrane region" description="Helical" evidence="1">
    <location>
        <begin position="307"/>
        <end position="324"/>
    </location>
</feature>
<evidence type="ECO:0008006" key="4">
    <source>
        <dbReference type="Google" id="ProtNLM"/>
    </source>
</evidence>
<feature type="transmembrane region" description="Helical" evidence="1">
    <location>
        <begin position="206"/>
        <end position="225"/>
    </location>
</feature>
<feature type="transmembrane region" description="Helical" evidence="1">
    <location>
        <begin position="162"/>
        <end position="186"/>
    </location>
</feature>
<feature type="transmembrane region" description="Helical" evidence="1">
    <location>
        <begin position="397"/>
        <end position="420"/>
    </location>
</feature>
<sequence length="459" mass="51705">MKSSQRQSSISHKEQEQEITIQERKAVWFHGFAFTIIQFCWFSPISASRQMQNAFALSNIGVNSYAYYMNLAMLAAFSLPLMERVIKLNKRSNSHTDIMLSILIAFAGSIIRIGGCAGGLNGTYEVFIVGQALVGFANVIAVLSVLKPLYYARSRQTTVDKVWRAGIILSSIPFGFLLSELLSQIVLSRKDSYFFNSLTTQIKIEIFLAVQSFLMLVCGIMGFVVRATTGTAKESNNEATSANETNTQQIRVIEGFKVIFKEEKKSLMVVVSIAFYMAAYYLQLLKWPHVANQFHFTQSHGELFQTYYQLGSLISVTFITFGWLQDFDIERPKVVMTGCIMIHIASVVIMCATFRLSVYQLTAMFAMATGASIYSLLTIAFIHFLRMLEKNPQLKEHGFLVLTLSLTLAGAIGAIVTGFGDFVHYMNRDITTWIYACEGFIWLLMSIGFLLQLILVRYQ</sequence>
<dbReference type="OrthoDB" id="10679804at2759"/>
<comment type="caution">
    <text evidence="2">The sequence shown here is derived from an EMBL/GenBank/DDBJ whole genome shotgun (WGS) entry which is preliminary data.</text>
</comment>